<feature type="transmembrane region" description="Helical" evidence="1">
    <location>
        <begin position="62"/>
        <end position="87"/>
    </location>
</feature>
<feature type="transmembrane region" description="Helical" evidence="1">
    <location>
        <begin position="128"/>
        <end position="147"/>
    </location>
</feature>
<accession>A0A517NCK9</accession>
<feature type="transmembrane region" description="Helical" evidence="1">
    <location>
        <begin position="159"/>
        <end position="181"/>
    </location>
</feature>
<evidence type="ECO:0000256" key="1">
    <source>
        <dbReference type="SAM" id="Phobius"/>
    </source>
</evidence>
<keyword evidence="3" id="KW-1185">Reference proteome</keyword>
<sequence length="191" mass="20718">MKCTECGRVTLRQDAMNCRDCGHPFVNAPRDDLLTGISSAHRAQQISFRDASNTGSLRPRKFIAALTMLQGIIGVFGAIAVAVLAFASPPSLVTISLLTTTIVFRGFRGLAGGILLWQGTRKGYQFSVGCWMYLTLVGLLALVQMFFIDLSAPYMMRHVGSTIGKLLFGSAFTYVLLADLLNSSSSAFRKP</sequence>
<feature type="transmembrane region" description="Helical" evidence="1">
    <location>
        <begin position="93"/>
        <end position="116"/>
    </location>
</feature>
<dbReference type="KEGG" id="rlc:K227x_32710"/>
<dbReference type="EMBL" id="CP036525">
    <property type="protein sequence ID" value="QDT04874.1"/>
    <property type="molecule type" value="Genomic_DNA"/>
</dbReference>
<proteinExistence type="predicted"/>
<reference evidence="2 3" key="1">
    <citation type="submission" date="2019-02" db="EMBL/GenBank/DDBJ databases">
        <title>Deep-cultivation of Planctomycetes and their phenomic and genomic characterization uncovers novel biology.</title>
        <authorList>
            <person name="Wiegand S."/>
            <person name="Jogler M."/>
            <person name="Boedeker C."/>
            <person name="Pinto D."/>
            <person name="Vollmers J."/>
            <person name="Rivas-Marin E."/>
            <person name="Kohn T."/>
            <person name="Peeters S.H."/>
            <person name="Heuer A."/>
            <person name="Rast P."/>
            <person name="Oberbeckmann S."/>
            <person name="Bunk B."/>
            <person name="Jeske O."/>
            <person name="Meyerdierks A."/>
            <person name="Storesund J.E."/>
            <person name="Kallscheuer N."/>
            <person name="Luecker S."/>
            <person name="Lage O.M."/>
            <person name="Pohl T."/>
            <person name="Merkel B.J."/>
            <person name="Hornburger P."/>
            <person name="Mueller R.-W."/>
            <person name="Bruemmer F."/>
            <person name="Labrenz M."/>
            <person name="Spormann A.M."/>
            <person name="Op den Camp H."/>
            <person name="Overmann J."/>
            <person name="Amann R."/>
            <person name="Jetten M.S.M."/>
            <person name="Mascher T."/>
            <person name="Medema M.H."/>
            <person name="Devos D.P."/>
            <person name="Kaster A.-K."/>
            <person name="Ovreas L."/>
            <person name="Rohde M."/>
            <person name="Galperin M.Y."/>
            <person name="Jogler C."/>
        </authorList>
    </citation>
    <scope>NUCLEOTIDE SEQUENCE [LARGE SCALE GENOMIC DNA]</scope>
    <source>
        <strain evidence="2 3">K22_7</strain>
    </source>
</reference>
<name>A0A517NCK9_9BACT</name>
<dbReference type="AlphaFoldDB" id="A0A517NCK9"/>
<keyword evidence="1" id="KW-0472">Membrane</keyword>
<keyword evidence="1" id="KW-1133">Transmembrane helix</keyword>
<gene>
    <name evidence="2" type="ORF">K227x_32710</name>
</gene>
<organism evidence="2 3">
    <name type="scientific">Rubripirellula lacrimiformis</name>
    <dbReference type="NCBI Taxonomy" id="1930273"/>
    <lineage>
        <taxon>Bacteria</taxon>
        <taxon>Pseudomonadati</taxon>
        <taxon>Planctomycetota</taxon>
        <taxon>Planctomycetia</taxon>
        <taxon>Pirellulales</taxon>
        <taxon>Pirellulaceae</taxon>
        <taxon>Rubripirellula</taxon>
    </lineage>
</organism>
<dbReference type="Proteomes" id="UP000318538">
    <property type="component" value="Chromosome"/>
</dbReference>
<keyword evidence="1" id="KW-0812">Transmembrane</keyword>
<evidence type="ECO:0000313" key="2">
    <source>
        <dbReference type="EMBL" id="QDT04874.1"/>
    </source>
</evidence>
<protein>
    <submittedName>
        <fullName evidence="2">Uncharacterized protein</fullName>
    </submittedName>
</protein>
<evidence type="ECO:0000313" key="3">
    <source>
        <dbReference type="Proteomes" id="UP000318538"/>
    </source>
</evidence>